<dbReference type="OrthoDB" id="306522at2759"/>
<organism evidence="2 3">
    <name type="scientific">Paramecium tetraurelia</name>
    <dbReference type="NCBI Taxonomy" id="5888"/>
    <lineage>
        <taxon>Eukaryota</taxon>
        <taxon>Sar</taxon>
        <taxon>Alveolata</taxon>
        <taxon>Ciliophora</taxon>
        <taxon>Intramacronucleata</taxon>
        <taxon>Oligohymenophorea</taxon>
        <taxon>Peniculida</taxon>
        <taxon>Parameciidae</taxon>
        <taxon>Paramecium</taxon>
    </lineage>
</organism>
<dbReference type="HOGENOM" id="CLU_431176_0_0_1"/>
<reference evidence="2 3" key="1">
    <citation type="journal article" date="2006" name="Nature">
        <title>Global trends of whole-genome duplications revealed by the ciliate Paramecium tetraurelia.</title>
        <authorList>
            <consortium name="Genoscope"/>
            <person name="Aury J.-M."/>
            <person name="Jaillon O."/>
            <person name="Duret L."/>
            <person name="Noel B."/>
            <person name="Jubin C."/>
            <person name="Porcel B.M."/>
            <person name="Segurens B."/>
            <person name="Daubin V."/>
            <person name="Anthouard V."/>
            <person name="Aiach N."/>
            <person name="Arnaiz O."/>
            <person name="Billaut A."/>
            <person name="Beisson J."/>
            <person name="Blanc I."/>
            <person name="Bouhouche K."/>
            <person name="Camara F."/>
            <person name="Duharcourt S."/>
            <person name="Guigo R."/>
            <person name="Gogendeau D."/>
            <person name="Katinka M."/>
            <person name="Keller A.-M."/>
            <person name="Kissmehl R."/>
            <person name="Klotz C."/>
            <person name="Koll F."/>
            <person name="Le Moue A."/>
            <person name="Lepere C."/>
            <person name="Malinsky S."/>
            <person name="Nowacki M."/>
            <person name="Nowak J.K."/>
            <person name="Plattner H."/>
            <person name="Poulain J."/>
            <person name="Ruiz F."/>
            <person name="Serrano V."/>
            <person name="Zagulski M."/>
            <person name="Dessen P."/>
            <person name="Betermier M."/>
            <person name="Weissenbach J."/>
            <person name="Scarpelli C."/>
            <person name="Schachter V."/>
            <person name="Sperling L."/>
            <person name="Meyer E."/>
            <person name="Cohen J."/>
            <person name="Wincker P."/>
        </authorList>
    </citation>
    <scope>NUCLEOTIDE SEQUENCE [LARGE SCALE GENOMIC DNA]</scope>
    <source>
        <strain evidence="2 3">Stock d4-2</strain>
    </source>
</reference>
<dbReference type="SUPFAM" id="SSF82185">
    <property type="entry name" value="Histone H3 K4-specific methyltransferase SET7/9 N-terminal domain"/>
    <property type="match status" value="1"/>
</dbReference>
<evidence type="ECO:0008006" key="4">
    <source>
        <dbReference type="Google" id="ProtNLM"/>
    </source>
</evidence>
<dbReference type="KEGG" id="ptm:GSPATT00032552001"/>
<dbReference type="Proteomes" id="UP000000600">
    <property type="component" value="Unassembled WGS sequence"/>
</dbReference>
<dbReference type="OMA" id="RNGQYHE"/>
<dbReference type="RefSeq" id="XP_001430098.1">
    <property type="nucleotide sequence ID" value="XM_001430061.2"/>
</dbReference>
<evidence type="ECO:0000256" key="1">
    <source>
        <dbReference type="ARBA" id="ARBA00022737"/>
    </source>
</evidence>
<dbReference type="InterPro" id="IPR003409">
    <property type="entry name" value="MORN"/>
</dbReference>
<evidence type="ECO:0000313" key="2">
    <source>
        <dbReference type="EMBL" id="CAK62700.1"/>
    </source>
</evidence>
<gene>
    <name evidence="2" type="ORF">GSPATT00032552001</name>
</gene>
<sequence length="635" mass="75677">MYSFDGEVIMRLENVDLQKMKRISKIAEEQNQMAMQYGGFILEIEKILYDPYKYIMCIKYKDHICLKKLEYNQFMDEQTKYLLINQACVLLKILSQISSQQQISQKSSEQEISQHLGQLLFNSQNFFLNGANEILAITFISDNLWTNSEQTHTYRKAIARLMEIIIEHPQGNLGEDIQAFFNEQIQELKQDNFNIYYFFSNYCEMYDELQQNSQQTMPTLPKELLNEAWFNQASAILTEQPLQFIFKNKMIDQKKYQQQARLCCSQENFDPNYFYYFDQRRLVLYREQNRNKNSIDRVNKLDKVLNLYNLISDLIEGFQLDKIPTLEKYDPTEQYFVLYHVENHFSQNGNKDQVRDFRIYFSQIIHRLNKIDPKEFEFNQIKKEIDTGYINKERNKMLFWLELENNKIIDQFIQYQTLKQQGQMMALKDLNKVIGVDQFKISYFIKAQDHSGGVQIGYAIDDLGNYYKGIFQNGQLYFGDILQVSQNQQQITWYENVSYQNKIIFGDNCKKTVYNLKSRGYQELEFFRGNLRNGQYHEQGYLKQQSKNQKYEGKWVNGLFEGQGTLTILNCDNNKLGYTKYVGNFHKGEFHDQQGIFYLDDKFTQSEKRNFQNGQQIGKAIRQGKRSISFQQIFN</sequence>
<dbReference type="GeneID" id="5015882"/>
<dbReference type="EMBL" id="CT868020">
    <property type="protein sequence ID" value="CAK62700.1"/>
    <property type="molecule type" value="Genomic_DNA"/>
</dbReference>
<protein>
    <recommendedName>
        <fullName evidence="4">MORN repeat protein</fullName>
    </recommendedName>
</protein>
<keyword evidence="1" id="KW-0677">Repeat</keyword>
<dbReference type="InParanoid" id="A0BVY3"/>
<accession>A0BVY3</accession>
<dbReference type="AlphaFoldDB" id="A0BVY3"/>
<proteinExistence type="predicted"/>
<evidence type="ECO:0000313" key="3">
    <source>
        <dbReference type="Proteomes" id="UP000000600"/>
    </source>
</evidence>
<dbReference type="SMART" id="SM00698">
    <property type="entry name" value="MORN"/>
    <property type="match status" value="1"/>
</dbReference>
<name>A0BVY3_PARTE</name>
<keyword evidence="3" id="KW-1185">Reference proteome</keyword>